<dbReference type="PRINTS" id="PR01012">
    <property type="entry name" value="NRPEPTIDEYR"/>
</dbReference>
<keyword evidence="8" id="KW-0807">Transducer</keyword>
<organism evidence="11 12">
    <name type="scientific">Larinioides sclopetarius</name>
    <dbReference type="NCBI Taxonomy" id="280406"/>
    <lineage>
        <taxon>Eukaryota</taxon>
        <taxon>Metazoa</taxon>
        <taxon>Ecdysozoa</taxon>
        <taxon>Arthropoda</taxon>
        <taxon>Chelicerata</taxon>
        <taxon>Arachnida</taxon>
        <taxon>Araneae</taxon>
        <taxon>Araneomorphae</taxon>
        <taxon>Entelegynae</taxon>
        <taxon>Araneoidea</taxon>
        <taxon>Araneidae</taxon>
        <taxon>Larinioides</taxon>
    </lineage>
</organism>
<dbReference type="Proteomes" id="UP001497382">
    <property type="component" value="Unassembled WGS sequence"/>
</dbReference>
<dbReference type="SMART" id="SM01381">
    <property type="entry name" value="7TM_GPCR_Srsx"/>
    <property type="match status" value="1"/>
</dbReference>
<evidence type="ECO:0000259" key="10">
    <source>
        <dbReference type="PROSITE" id="PS50262"/>
    </source>
</evidence>
<dbReference type="InterPro" id="IPR000276">
    <property type="entry name" value="GPCR_Rhodpsn"/>
</dbReference>
<feature type="transmembrane region" description="Helical" evidence="9">
    <location>
        <begin position="219"/>
        <end position="245"/>
    </location>
</feature>
<dbReference type="GO" id="GO:0004983">
    <property type="term" value="F:neuropeptide Y receptor activity"/>
    <property type="evidence" value="ECO:0007669"/>
    <property type="project" value="InterPro"/>
</dbReference>
<comment type="similarity">
    <text evidence="2">Belongs to the G-protein coupled receptor 1 family.</text>
</comment>
<protein>
    <recommendedName>
        <fullName evidence="10">G-protein coupled receptors family 1 profile domain-containing protein</fullName>
    </recommendedName>
</protein>
<dbReference type="InterPro" id="IPR017452">
    <property type="entry name" value="GPCR_Rhodpsn_7TM"/>
</dbReference>
<evidence type="ECO:0000256" key="9">
    <source>
        <dbReference type="SAM" id="Phobius"/>
    </source>
</evidence>
<gene>
    <name evidence="11" type="ORF">LARSCL_LOCUS5752</name>
</gene>
<dbReference type="PROSITE" id="PS50262">
    <property type="entry name" value="G_PROTEIN_RECEP_F1_2"/>
    <property type="match status" value="1"/>
</dbReference>
<dbReference type="GO" id="GO:0042923">
    <property type="term" value="F:neuropeptide binding"/>
    <property type="evidence" value="ECO:0007669"/>
    <property type="project" value="TreeGrafter"/>
</dbReference>
<dbReference type="InterPro" id="IPR000611">
    <property type="entry name" value="NPY_rcpt"/>
</dbReference>
<keyword evidence="12" id="KW-1185">Reference proteome</keyword>
<feature type="domain" description="G-protein coupled receptors family 1 profile" evidence="10">
    <location>
        <begin position="76"/>
        <end position="301"/>
    </location>
</feature>
<evidence type="ECO:0000256" key="3">
    <source>
        <dbReference type="ARBA" id="ARBA00022692"/>
    </source>
</evidence>
<dbReference type="AlphaFoldDB" id="A0AAV1ZHU0"/>
<feature type="transmembrane region" description="Helical" evidence="9">
    <location>
        <begin position="61"/>
        <end position="85"/>
    </location>
</feature>
<dbReference type="PANTHER" id="PTHR24235">
    <property type="entry name" value="NEUROPEPTIDE Y RECEPTOR"/>
    <property type="match status" value="1"/>
</dbReference>
<comment type="subcellular location">
    <subcellularLocation>
        <location evidence="1">Membrane</location>
        <topology evidence="1">Multi-pass membrane protein</topology>
    </subcellularLocation>
</comment>
<evidence type="ECO:0000256" key="4">
    <source>
        <dbReference type="ARBA" id="ARBA00022989"/>
    </source>
</evidence>
<keyword evidence="4 9" id="KW-1133">Transmembrane helix</keyword>
<evidence type="ECO:0000256" key="1">
    <source>
        <dbReference type="ARBA" id="ARBA00004141"/>
    </source>
</evidence>
<evidence type="ECO:0000313" key="12">
    <source>
        <dbReference type="Proteomes" id="UP001497382"/>
    </source>
</evidence>
<dbReference type="GO" id="GO:0005886">
    <property type="term" value="C:plasma membrane"/>
    <property type="evidence" value="ECO:0007669"/>
    <property type="project" value="TreeGrafter"/>
</dbReference>
<evidence type="ECO:0000313" key="11">
    <source>
        <dbReference type="EMBL" id="CAL1271307.1"/>
    </source>
</evidence>
<dbReference type="SUPFAM" id="SSF81321">
    <property type="entry name" value="Family A G protein-coupled receptor-like"/>
    <property type="match status" value="1"/>
</dbReference>
<keyword evidence="3 9" id="KW-0812">Transmembrane</keyword>
<dbReference type="Pfam" id="PF00001">
    <property type="entry name" value="7tm_1"/>
    <property type="match status" value="1"/>
</dbReference>
<sequence>MSIHEKNDFDISNYDHMAVLMRHPNFNNDWQNSSESFSLTEEDYFYQQNDGFNSLPGLKGILYAIYISIFFIGICGNVLICYVVFRNKSMHTVTNFFIANLALSNILLCTFAVPFTSIYFFMSKWVFGRVLCHLVPYIEGASVYITAFTLMSIAIDRYLVTMYPFKPRLQLTSCYIIVLAVWILAGLLILPNGIFMVLVNTENGIYCDEVWPHESSRKAFAVLTLILQFVIPFIIIIFCYLNVCIDIKKHALSMPGAESFEKDEMERESTRRINRMLIIMVIFFYTSWLPFNIYNLTLNLS</sequence>
<keyword evidence="6 9" id="KW-0472">Membrane</keyword>
<proteinExistence type="inferred from homology"/>
<keyword evidence="7" id="KW-0675">Receptor</keyword>
<evidence type="ECO:0000256" key="7">
    <source>
        <dbReference type="ARBA" id="ARBA00023170"/>
    </source>
</evidence>
<name>A0AAV1ZHU0_9ARAC</name>
<feature type="transmembrane region" description="Helical" evidence="9">
    <location>
        <begin position="276"/>
        <end position="294"/>
    </location>
</feature>
<dbReference type="GO" id="GO:0043005">
    <property type="term" value="C:neuron projection"/>
    <property type="evidence" value="ECO:0007669"/>
    <property type="project" value="TreeGrafter"/>
</dbReference>
<evidence type="ECO:0000256" key="5">
    <source>
        <dbReference type="ARBA" id="ARBA00023040"/>
    </source>
</evidence>
<comment type="caution">
    <text evidence="11">The sequence shown here is derived from an EMBL/GenBank/DDBJ whole genome shotgun (WGS) entry which is preliminary data.</text>
</comment>
<dbReference type="Gene3D" id="1.20.1070.10">
    <property type="entry name" value="Rhodopsin 7-helix transmembrane proteins"/>
    <property type="match status" value="1"/>
</dbReference>
<keyword evidence="5" id="KW-0297">G-protein coupled receptor</keyword>
<dbReference type="PANTHER" id="PTHR24235:SF29">
    <property type="entry name" value="GH23382P"/>
    <property type="match status" value="1"/>
</dbReference>
<evidence type="ECO:0000256" key="6">
    <source>
        <dbReference type="ARBA" id="ARBA00023136"/>
    </source>
</evidence>
<feature type="transmembrane region" description="Helical" evidence="9">
    <location>
        <begin position="172"/>
        <end position="199"/>
    </location>
</feature>
<reference evidence="11 12" key="1">
    <citation type="submission" date="2024-04" db="EMBL/GenBank/DDBJ databases">
        <authorList>
            <person name="Rising A."/>
            <person name="Reimegard J."/>
            <person name="Sonavane S."/>
            <person name="Akerstrom W."/>
            <person name="Nylinder S."/>
            <person name="Hedman E."/>
            <person name="Kallberg Y."/>
        </authorList>
    </citation>
    <scope>NUCLEOTIDE SEQUENCE [LARGE SCALE GENOMIC DNA]</scope>
</reference>
<dbReference type="PRINTS" id="PR00237">
    <property type="entry name" value="GPCRRHODOPSN"/>
</dbReference>
<evidence type="ECO:0000256" key="8">
    <source>
        <dbReference type="ARBA" id="ARBA00023224"/>
    </source>
</evidence>
<accession>A0AAV1ZHU0</accession>
<feature type="transmembrane region" description="Helical" evidence="9">
    <location>
        <begin position="141"/>
        <end position="160"/>
    </location>
</feature>
<dbReference type="EMBL" id="CAXIEN010000053">
    <property type="protein sequence ID" value="CAL1271307.1"/>
    <property type="molecule type" value="Genomic_DNA"/>
</dbReference>
<feature type="transmembrane region" description="Helical" evidence="9">
    <location>
        <begin position="97"/>
        <end position="121"/>
    </location>
</feature>
<evidence type="ECO:0000256" key="2">
    <source>
        <dbReference type="ARBA" id="ARBA00010663"/>
    </source>
</evidence>